<protein>
    <submittedName>
        <fullName evidence="2">Uncharacterized protein</fullName>
    </submittedName>
</protein>
<accession>A0A8H7ZNT2</accession>
<evidence type="ECO:0000256" key="1">
    <source>
        <dbReference type="SAM" id="MobiDB-lite"/>
    </source>
</evidence>
<organism evidence="2 3">
    <name type="scientific">Olpidium bornovanus</name>
    <dbReference type="NCBI Taxonomy" id="278681"/>
    <lineage>
        <taxon>Eukaryota</taxon>
        <taxon>Fungi</taxon>
        <taxon>Fungi incertae sedis</taxon>
        <taxon>Olpidiomycota</taxon>
        <taxon>Olpidiomycotina</taxon>
        <taxon>Olpidiomycetes</taxon>
        <taxon>Olpidiales</taxon>
        <taxon>Olpidiaceae</taxon>
        <taxon>Olpidium</taxon>
    </lineage>
</organism>
<dbReference type="AlphaFoldDB" id="A0A8H7ZNT2"/>
<comment type="caution">
    <text evidence="2">The sequence shown here is derived from an EMBL/GenBank/DDBJ whole genome shotgun (WGS) entry which is preliminary data.</text>
</comment>
<reference evidence="2 3" key="1">
    <citation type="journal article" name="Sci. Rep.">
        <title>Genome-scale phylogenetic analyses confirm Olpidium as the closest living zoosporic fungus to the non-flagellated, terrestrial fungi.</title>
        <authorList>
            <person name="Chang Y."/>
            <person name="Rochon D."/>
            <person name="Sekimoto S."/>
            <person name="Wang Y."/>
            <person name="Chovatia M."/>
            <person name="Sandor L."/>
            <person name="Salamov A."/>
            <person name="Grigoriev I.V."/>
            <person name="Stajich J.E."/>
            <person name="Spatafora J.W."/>
        </authorList>
    </citation>
    <scope>NUCLEOTIDE SEQUENCE [LARGE SCALE GENOMIC DNA]</scope>
    <source>
        <strain evidence="2">S191</strain>
    </source>
</reference>
<sequence>MSDASSSGAPRSPSAPAAAAADGEGPVCRGGGAGGTMFSRPSAAGADASAGVRVVSSRGGGSAALVFPPEGLYVDLRDVVASPPRRWPRDDAGGGGGVRGGGGDDRSIDSGEQVGRGDGFCLVDQDFVKGAQEGTPGTRRETALSARARMRRKKWPREAGDPGERRGRGVSWAGTWREAGFSRRDRG</sequence>
<name>A0A8H7ZNT2_9FUNG</name>
<feature type="compositionally biased region" description="Basic and acidic residues" evidence="1">
    <location>
        <begin position="156"/>
        <end position="167"/>
    </location>
</feature>
<feature type="region of interest" description="Disordered" evidence="1">
    <location>
        <begin position="130"/>
        <end position="187"/>
    </location>
</feature>
<feature type="region of interest" description="Disordered" evidence="1">
    <location>
        <begin position="1"/>
        <end position="67"/>
    </location>
</feature>
<feature type="region of interest" description="Disordered" evidence="1">
    <location>
        <begin position="82"/>
        <end position="117"/>
    </location>
</feature>
<feature type="compositionally biased region" description="Low complexity" evidence="1">
    <location>
        <begin position="39"/>
        <end position="57"/>
    </location>
</feature>
<feature type="compositionally biased region" description="Low complexity" evidence="1">
    <location>
        <begin position="1"/>
        <end position="23"/>
    </location>
</feature>
<dbReference type="EMBL" id="JAEFCI010011559">
    <property type="protein sequence ID" value="KAG5456552.1"/>
    <property type="molecule type" value="Genomic_DNA"/>
</dbReference>
<dbReference type="Proteomes" id="UP000673691">
    <property type="component" value="Unassembled WGS sequence"/>
</dbReference>
<proteinExistence type="predicted"/>
<keyword evidence="3" id="KW-1185">Reference proteome</keyword>
<evidence type="ECO:0000313" key="2">
    <source>
        <dbReference type="EMBL" id="KAG5456552.1"/>
    </source>
</evidence>
<gene>
    <name evidence="2" type="ORF">BJ554DRAFT_3681</name>
</gene>
<evidence type="ECO:0000313" key="3">
    <source>
        <dbReference type="Proteomes" id="UP000673691"/>
    </source>
</evidence>